<dbReference type="OrthoDB" id="1495469at2"/>
<dbReference type="GeneID" id="96281882"/>
<gene>
    <name evidence="2" type="ORF">Stube_07060</name>
</gene>
<proteinExistence type="predicted"/>
<evidence type="ECO:0000313" key="2">
    <source>
        <dbReference type="EMBL" id="GFE36033.1"/>
    </source>
</evidence>
<dbReference type="AlphaFoldDB" id="A0A640UJ02"/>
<protein>
    <submittedName>
        <fullName evidence="2">Uncharacterized protein</fullName>
    </submittedName>
</protein>
<evidence type="ECO:0000313" key="3">
    <source>
        <dbReference type="Proteomes" id="UP000431826"/>
    </source>
</evidence>
<evidence type="ECO:0000256" key="1">
    <source>
        <dbReference type="SAM" id="MobiDB-lite"/>
    </source>
</evidence>
<comment type="caution">
    <text evidence="2">The sequence shown here is derived from an EMBL/GenBank/DDBJ whole genome shotgun (WGS) entry which is preliminary data.</text>
</comment>
<dbReference type="Proteomes" id="UP000431826">
    <property type="component" value="Unassembled WGS sequence"/>
</dbReference>
<dbReference type="EMBL" id="BLIR01000001">
    <property type="protein sequence ID" value="GFE36033.1"/>
    <property type="molecule type" value="Genomic_DNA"/>
</dbReference>
<reference evidence="2 3" key="1">
    <citation type="submission" date="2019-12" db="EMBL/GenBank/DDBJ databases">
        <title>Whole genome shotgun sequence of Streptomyces tubercidicus NBRC 13090.</title>
        <authorList>
            <person name="Ichikawa N."/>
            <person name="Kimura A."/>
            <person name="Kitahashi Y."/>
            <person name="Komaki H."/>
            <person name="Tamura T."/>
        </authorList>
    </citation>
    <scope>NUCLEOTIDE SEQUENCE [LARGE SCALE GENOMIC DNA]</scope>
    <source>
        <strain evidence="2 3">NBRC 13090</strain>
    </source>
</reference>
<organism evidence="2 3">
    <name type="scientific">Streptomyces tubercidicus</name>
    <dbReference type="NCBI Taxonomy" id="47759"/>
    <lineage>
        <taxon>Bacteria</taxon>
        <taxon>Bacillati</taxon>
        <taxon>Actinomycetota</taxon>
        <taxon>Actinomycetes</taxon>
        <taxon>Kitasatosporales</taxon>
        <taxon>Streptomycetaceae</taxon>
        <taxon>Streptomyces</taxon>
    </lineage>
</organism>
<name>A0A640UJ02_9ACTN</name>
<feature type="region of interest" description="Disordered" evidence="1">
    <location>
        <begin position="103"/>
        <end position="135"/>
    </location>
</feature>
<sequence length="135" mass="14767">MTQPPPRTYWCHRGYDGPGVKQEYASHVYARGAGITPQLWDDRGTGAHSGVAVWGLDAPPASVTDRTERRFLPAQYTTTVNHYNVADPTPTSWVLEVPADVETHEVPGPPRMTSTAKPEAPAPVTDRIVRVPLTP</sequence>
<keyword evidence="3" id="KW-1185">Reference proteome</keyword>
<accession>A0A640UJ02</accession>
<dbReference type="RefSeq" id="WP_159742417.1">
    <property type="nucleotide sequence ID" value="NZ_BLIR01000001.1"/>
</dbReference>